<evidence type="ECO:0000313" key="1">
    <source>
        <dbReference type="EMBL" id="KAF9534446.1"/>
    </source>
</evidence>
<feature type="non-terminal residue" evidence="1">
    <location>
        <position position="1"/>
    </location>
</feature>
<dbReference type="OrthoDB" id="3259294at2759"/>
<gene>
    <name evidence="1" type="ORF">CPB83DRAFT_743494</name>
</gene>
<name>A0A9P6EQX2_9AGAR</name>
<organism evidence="1 2">
    <name type="scientific">Crepidotus variabilis</name>
    <dbReference type="NCBI Taxonomy" id="179855"/>
    <lineage>
        <taxon>Eukaryota</taxon>
        <taxon>Fungi</taxon>
        <taxon>Dikarya</taxon>
        <taxon>Basidiomycota</taxon>
        <taxon>Agaricomycotina</taxon>
        <taxon>Agaricomycetes</taxon>
        <taxon>Agaricomycetidae</taxon>
        <taxon>Agaricales</taxon>
        <taxon>Agaricineae</taxon>
        <taxon>Crepidotaceae</taxon>
        <taxon>Crepidotus</taxon>
    </lineage>
</organism>
<dbReference type="EMBL" id="MU157826">
    <property type="protein sequence ID" value="KAF9534446.1"/>
    <property type="molecule type" value="Genomic_DNA"/>
</dbReference>
<proteinExistence type="predicted"/>
<evidence type="ECO:0000313" key="2">
    <source>
        <dbReference type="Proteomes" id="UP000807306"/>
    </source>
</evidence>
<feature type="non-terminal residue" evidence="1">
    <location>
        <position position="83"/>
    </location>
</feature>
<accession>A0A9P6EQX2</accession>
<protein>
    <submittedName>
        <fullName evidence="1">Uncharacterized protein</fullName>
    </submittedName>
</protein>
<keyword evidence="2" id="KW-1185">Reference proteome</keyword>
<comment type="caution">
    <text evidence="1">The sequence shown here is derived from an EMBL/GenBank/DDBJ whole genome shotgun (WGS) entry which is preliminary data.</text>
</comment>
<reference evidence="1" key="1">
    <citation type="submission" date="2020-11" db="EMBL/GenBank/DDBJ databases">
        <authorList>
            <consortium name="DOE Joint Genome Institute"/>
            <person name="Ahrendt S."/>
            <person name="Riley R."/>
            <person name="Andreopoulos W."/>
            <person name="Labutti K."/>
            <person name="Pangilinan J."/>
            <person name="Ruiz-Duenas F.J."/>
            <person name="Barrasa J.M."/>
            <person name="Sanchez-Garcia M."/>
            <person name="Camarero S."/>
            <person name="Miyauchi S."/>
            <person name="Serrano A."/>
            <person name="Linde D."/>
            <person name="Babiker R."/>
            <person name="Drula E."/>
            <person name="Ayuso-Fernandez I."/>
            <person name="Pacheco R."/>
            <person name="Padilla G."/>
            <person name="Ferreira P."/>
            <person name="Barriuso J."/>
            <person name="Kellner H."/>
            <person name="Castanera R."/>
            <person name="Alfaro M."/>
            <person name="Ramirez L."/>
            <person name="Pisabarro A.G."/>
            <person name="Kuo A."/>
            <person name="Tritt A."/>
            <person name="Lipzen A."/>
            <person name="He G."/>
            <person name="Yan M."/>
            <person name="Ng V."/>
            <person name="Cullen D."/>
            <person name="Martin F."/>
            <person name="Rosso M.-N."/>
            <person name="Henrissat B."/>
            <person name="Hibbett D."/>
            <person name="Martinez A.T."/>
            <person name="Grigoriev I.V."/>
        </authorList>
    </citation>
    <scope>NUCLEOTIDE SEQUENCE</scope>
    <source>
        <strain evidence="1">CBS 506.95</strain>
    </source>
</reference>
<dbReference type="Proteomes" id="UP000807306">
    <property type="component" value="Unassembled WGS sequence"/>
</dbReference>
<dbReference type="AlphaFoldDB" id="A0A9P6EQX2"/>
<sequence>PNFTGASLPRRNQGDREYYCCTMLTFFKPWRRGRELKASAQTWDDAFTAHPFSNEEESYMRNFNIRYECMDAQDDYRAQLKKG</sequence>